<keyword evidence="5" id="KW-0238">DNA-binding</keyword>
<dbReference type="GO" id="GO:0003700">
    <property type="term" value="F:DNA-binding transcription factor activity"/>
    <property type="evidence" value="ECO:0007669"/>
    <property type="project" value="InterPro"/>
</dbReference>
<dbReference type="GO" id="GO:0003677">
    <property type="term" value="F:DNA binding"/>
    <property type="evidence" value="ECO:0007669"/>
    <property type="project" value="UniProtKB-KW"/>
</dbReference>
<evidence type="ECO:0000256" key="2">
    <source>
        <dbReference type="ARBA" id="ARBA00022448"/>
    </source>
</evidence>
<reference evidence="8 9" key="1">
    <citation type="submission" date="2019-05" db="EMBL/GenBank/DDBJ databases">
        <title>We sequenced the genome of Paenibacillus hemerocallicola KCTC 33185 for further insight into its adaptation and study the phylogeny of Paenibacillus.</title>
        <authorList>
            <person name="Narsing Rao M.P."/>
        </authorList>
    </citation>
    <scope>NUCLEOTIDE SEQUENCE [LARGE SCALE GENOMIC DNA]</scope>
    <source>
        <strain evidence="8 9">KCTC 33185</strain>
    </source>
</reference>
<keyword evidence="3" id="KW-0732">Signal</keyword>
<evidence type="ECO:0000313" key="9">
    <source>
        <dbReference type="Proteomes" id="UP000307943"/>
    </source>
</evidence>
<dbReference type="InterPro" id="IPR000524">
    <property type="entry name" value="Tscrpt_reg_HTH_GntR"/>
</dbReference>
<dbReference type="SMART" id="SM00345">
    <property type="entry name" value="HTH_GNTR"/>
    <property type="match status" value="1"/>
</dbReference>
<dbReference type="InterPro" id="IPR036388">
    <property type="entry name" value="WH-like_DNA-bd_sf"/>
</dbReference>
<proteinExistence type="inferred from homology"/>
<dbReference type="GO" id="GO:0055052">
    <property type="term" value="C:ATP-binding cassette (ABC) transporter complex, substrate-binding subunit-containing"/>
    <property type="evidence" value="ECO:0007669"/>
    <property type="project" value="TreeGrafter"/>
</dbReference>
<gene>
    <name evidence="8" type="ORF">FE784_21530</name>
</gene>
<dbReference type="GO" id="GO:1901982">
    <property type="term" value="F:maltose binding"/>
    <property type="evidence" value="ECO:0007669"/>
    <property type="project" value="TreeGrafter"/>
</dbReference>
<evidence type="ECO:0000256" key="6">
    <source>
        <dbReference type="ARBA" id="ARBA00023163"/>
    </source>
</evidence>
<dbReference type="EMBL" id="VDCQ01000032">
    <property type="protein sequence ID" value="TNJ64201.1"/>
    <property type="molecule type" value="Genomic_DNA"/>
</dbReference>
<evidence type="ECO:0000256" key="5">
    <source>
        <dbReference type="ARBA" id="ARBA00023125"/>
    </source>
</evidence>
<evidence type="ECO:0000256" key="4">
    <source>
        <dbReference type="ARBA" id="ARBA00023015"/>
    </source>
</evidence>
<sequence>MPNKPGRKTSPLRLNEMVDSLRQEMMSGKLPADNFLPSEADLARRFHLSNNTVRKGLDVLVDEGLIEKIPKVGNRVIDPATGSSVVVRFVYYNSIAKEADIHILLEQFHRRYPHIQVQALQLPPGNVYNVFKQYIDANIVDLFTVNDVNFQALAELDLTEMLDPLDDDSQTYPFLLDSYFVNGEQLVRPFTFSPVILCYNRDHFEQARLPEPDSSWSWDDLFHAAKQLSIPQERYGIFYDVQASNRWPIFMIQSDFVFDRERPDELRNLIRTKLADGLDIPAKLLKLEHVFPLSISDAEAGELFAQGKISILLTTYYKLNELRQADVAYEIAPIPTFHKQRTLMLSIGLAVNRKSKVKGAAKILADYLTSYEAQLIIRQRTLSIPANKLAAEWKGEESIYRPSRFSMYREIIPTFRTIGELGLKTNELLEVLKAARLYWSGLSDKETMCRNIAQTLMLDESPSKNQA</sequence>
<keyword evidence="2" id="KW-0813">Transport</keyword>
<dbReference type="SUPFAM" id="SSF46785">
    <property type="entry name" value="Winged helix' DNA-binding domain"/>
    <property type="match status" value="1"/>
</dbReference>
<dbReference type="GO" id="GO:0042956">
    <property type="term" value="P:maltodextrin transmembrane transport"/>
    <property type="evidence" value="ECO:0007669"/>
    <property type="project" value="TreeGrafter"/>
</dbReference>
<evidence type="ECO:0000259" key="7">
    <source>
        <dbReference type="PROSITE" id="PS50949"/>
    </source>
</evidence>
<dbReference type="OrthoDB" id="9782846at2"/>
<dbReference type="Pfam" id="PF00392">
    <property type="entry name" value="GntR"/>
    <property type="match status" value="1"/>
</dbReference>
<dbReference type="PRINTS" id="PR00035">
    <property type="entry name" value="HTHGNTR"/>
</dbReference>
<dbReference type="PROSITE" id="PS50949">
    <property type="entry name" value="HTH_GNTR"/>
    <property type="match status" value="1"/>
</dbReference>
<dbReference type="PANTHER" id="PTHR30061">
    <property type="entry name" value="MALTOSE-BINDING PERIPLASMIC PROTEIN"/>
    <property type="match status" value="1"/>
</dbReference>
<accession>A0A5C4T556</accession>
<keyword evidence="6" id="KW-0804">Transcription</keyword>
<comment type="similarity">
    <text evidence="1">Belongs to the bacterial solute-binding protein 1 family.</text>
</comment>
<dbReference type="RefSeq" id="WP_139604301.1">
    <property type="nucleotide sequence ID" value="NZ_VDCQ01000032.1"/>
</dbReference>
<dbReference type="InterPro" id="IPR006059">
    <property type="entry name" value="SBP"/>
</dbReference>
<dbReference type="AlphaFoldDB" id="A0A5C4T556"/>
<keyword evidence="4" id="KW-0805">Transcription regulation</keyword>
<dbReference type="Proteomes" id="UP000307943">
    <property type="component" value="Unassembled WGS sequence"/>
</dbReference>
<dbReference type="Gene3D" id="3.40.190.10">
    <property type="entry name" value="Periplasmic binding protein-like II"/>
    <property type="match status" value="1"/>
</dbReference>
<dbReference type="SUPFAM" id="SSF53850">
    <property type="entry name" value="Periplasmic binding protein-like II"/>
    <property type="match status" value="1"/>
</dbReference>
<evidence type="ECO:0000256" key="3">
    <source>
        <dbReference type="ARBA" id="ARBA00022729"/>
    </source>
</evidence>
<dbReference type="Gene3D" id="1.10.10.10">
    <property type="entry name" value="Winged helix-like DNA-binding domain superfamily/Winged helix DNA-binding domain"/>
    <property type="match status" value="1"/>
</dbReference>
<evidence type="ECO:0000256" key="1">
    <source>
        <dbReference type="ARBA" id="ARBA00008520"/>
    </source>
</evidence>
<name>A0A5C4T556_9BACL</name>
<dbReference type="CDD" id="cd07377">
    <property type="entry name" value="WHTH_GntR"/>
    <property type="match status" value="1"/>
</dbReference>
<comment type="caution">
    <text evidence="8">The sequence shown here is derived from an EMBL/GenBank/DDBJ whole genome shotgun (WGS) entry which is preliminary data.</text>
</comment>
<dbReference type="GO" id="GO:0015768">
    <property type="term" value="P:maltose transport"/>
    <property type="evidence" value="ECO:0007669"/>
    <property type="project" value="TreeGrafter"/>
</dbReference>
<dbReference type="Pfam" id="PF01547">
    <property type="entry name" value="SBP_bac_1"/>
    <property type="match status" value="1"/>
</dbReference>
<keyword evidence="9" id="KW-1185">Reference proteome</keyword>
<protein>
    <submittedName>
        <fullName evidence="8">Extracellular solute-binding protein</fullName>
    </submittedName>
</protein>
<organism evidence="8 9">
    <name type="scientific">Paenibacillus hemerocallicola</name>
    <dbReference type="NCBI Taxonomy" id="1172614"/>
    <lineage>
        <taxon>Bacteria</taxon>
        <taxon>Bacillati</taxon>
        <taxon>Bacillota</taxon>
        <taxon>Bacilli</taxon>
        <taxon>Bacillales</taxon>
        <taxon>Paenibacillaceae</taxon>
        <taxon>Paenibacillus</taxon>
    </lineage>
</organism>
<feature type="domain" description="HTH gntR-type" evidence="7">
    <location>
        <begin position="11"/>
        <end position="79"/>
    </location>
</feature>
<evidence type="ECO:0000313" key="8">
    <source>
        <dbReference type="EMBL" id="TNJ64201.1"/>
    </source>
</evidence>
<dbReference type="InterPro" id="IPR036390">
    <property type="entry name" value="WH_DNA-bd_sf"/>
</dbReference>
<dbReference type="PANTHER" id="PTHR30061:SF50">
    <property type="entry name" value="MALTOSE_MALTODEXTRIN-BINDING PERIPLASMIC PROTEIN"/>
    <property type="match status" value="1"/>
</dbReference>